<feature type="transmembrane region" description="Helical" evidence="2">
    <location>
        <begin position="338"/>
        <end position="356"/>
    </location>
</feature>
<evidence type="ECO:0000313" key="3">
    <source>
        <dbReference type="Proteomes" id="UP000887569"/>
    </source>
</evidence>
<protein>
    <submittedName>
        <fullName evidence="4">Ion transport domain-containing protein</fullName>
    </submittedName>
</protein>
<reference evidence="4" key="1">
    <citation type="submission" date="2022-11" db="UniProtKB">
        <authorList>
            <consortium name="WormBaseParasite"/>
        </authorList>
    </citation>
    <scope>IDENTIFICATION</scope>
</reference>
<organism evidence="3 4">
    <name type="scientific">Parascaris univalens</name>
    <name type="common">Nematode worm</name>
    <dbReference type="NCBI Taxonomy" id="6257"/>
    <lineage>
        <taxon>Eukaryota</taxon>
        <taxon>Metazoa</taxon>
        <taxon>Ecdysozoa</taxon>
        <taxon>Nematoda</taxon>
        <taxon>Chromadorea</taxon>
        <taxon>Rhabditida</taxon>
        <taxon>Spirurina</taxon>
        <taxon>Ascaridomorpha</taxon>
        <taxon>Ascaridoidea</taxon>
        <taxon>Ascarididae</taxon>
        <taxon>Parascaris</taxon>
    </lineage>
</organism>
<accession>A0A915A642</accession>
<keyword evidence="3" id="KW-1185">Reference proteome</keyword>
<dbReference type="Proteomes" id="UP000887569">
    <property type="component" value="Unplaced"/>
</dbReference>
<evidence type="ECO:0000256" key="2">
    <source>
        <dbReference type="SAM" id="Phobius"/>
    </source>
</evidence>
<dbReference type="GO" id="GO:0098703">
    <property type="term" value="P:calcium ion import across plasma membrane"/>
    <property type="evidence" value="ECO:0007669"/>
    <property type="project" value="TreeGrafter"/>
</dbReference>
<sequence length="501" mass="57675">MGNASSTVTAGIKSQVDNRNNVIYKLGDVTGNGELALLAKDTLRTKNVALLDQRIIERIRPLLYNDGEGKMIPIEKIIAQRHMERTGNTYAVQGNGLKKFVCWHLNHRGAVGETLLHVCFLSGLPDHMKLLAQRLLYNFPKIINDFYLCDEYYGICISVNILFRLLHAFHKVNAFECLLLMELIPIGKILTETQCFILQQFMRNGQMKQMFEKIVEEERQVYWTYGGVMSAAYPLEHLDSIEPSTGRLNRNSALAIVVYGNSAEHLNLLPNLLEQLVQKKWITLFGQLATFFLYFATVFWCFLLRPTPFERHMNSTDLYCLAEVHKVNLRAVNTRTHVTFYVIFLGFLEVTPVHIHEVDTVMWNVPESLYGCFLMSLTEFTVLFDQLEECDLAVVGKIAFIVYLLLVTILLINMLIAMMTNTYTEVSANSLEWLRQWSAIILMMEQSFDPATRLKYQAIYSIPMEDRKRIALLLKLRFPIGVEWEMGRDVFNIQSSHLLST</sequence>
<dbReference type="PANTHER" id="PTHR10582:SF28">
    <property type="entry name" value="NANCHUNG, ISOFORM B"/>
    <property type="match status" value="1"/>
</dbReference>
<keyword evidence="2" id="KW-0812">Transmembrane</keyword>
<dbReference type="GO" id="GO:0005886">
    <property type="term" value="C:plasma membrane"/>
    <property type="evidence" value="ECO:0007669"/>
    <property type="project" value="TreeGrafter"/>
</dbReference>
<evidence type="ECO:0000256" key="1">
    <source>
        <dbReference type="ARBA" id="ARBA00022737"/>
    </source>
</evidence>
<feature type="transmembrane region" description="Helical" evidence="2">
    <location>
        <begin position="281"/>
        <end position="304"/>
    </location>
</feature>
<feature type="transmembrane region" description="Helical" evidence="2">
    <location>
        <begin position="399"/>
        <end position="419"/>
    </location>
</feature>
<keyword evidence="1" id="KW-0677">Repeat</keyword>
<proteinExistence type="predicted"/>
<dbReference type="GO" id="GO:0005262">
    <property type="term" value="F:calcium channel activity"/>
    <property type="evidence" value="ECO:0007669"/>
    <property type="project" value="TreeGrafter"/>
</dbReference>
<evidence type="ECO:0000313" key="4">
    <source>
        <dbReference type="WBParaSite" id="PgR001X_g021_t01"/>
    </source>
</evidence>
<name>A0A915A642_PARUN</name>
<dbReference type="WBParaSite" id="PgR001X_g021_t01">
    <property type="protein sequence ID" value="PgR001X_g021_t01"/>
    <property type="gene ID" value="PgR001X_g021"/>
</dbReference>
<dbReference type="PANTHER" id="PTHR10582">
    <property type="entry name" value="TRANSIENT RECEPTOR POTENTIAL ION CHANNEL PROTEIN"/>
    <property type="match status" value="1"/>
</dbReference>
<keyword evidence="2" id="KW-0472">Membrane</keyword>
<keyword evidence="2" id="KW-1133">Transmembrane helix</keyword>
<dbReference type="InterPro" id="IPR024862">
    <property type="entry name" value="TRPV"/>
</dbReference>
<dbReference type="AlphaFoldDB" id="A0A915A642"/>